<organism evidence="7 8">
    <name type="scientific">Penicillium roqueforti (strain FM164)</name>
    <dbReference type="NCBI Taxonomy" id="1365484"/>
    <lineage>
        <taxon>Eukaryota</taxon>
        <taxon>Fungi</taxon>
        <taxon>Dikarya</taxon>
        <taxon>Ascomycota</taxon>
        <taxon>Pezizomycotina</taxon>
        <taxon>Eurotiomycetes</taxon>
        <taxon>Eurotiomycetidae</taxon>
        <taxon>Eurotiales</taxon>
        <taxon>Aspergillaceae</taxon>
        <taxon>Penicillium</taxon>
    </lineage>
</organism>
<dbReference type="STRING" id="1365484.W6QCX8"/>
<evidence type="ECO:0000256" key="3">
    <source>
        <dbReference type="ARBA" id="ARBA00022692"/>
    </source>
</evidence>
<dbReference type="AlphaFoldDB" id="W6QCX8"/>
<dbReference type="InterPro" id="IPR009716">
    <property type="entry name" value="Ferroportin-1"/>
</dbReference>
<evidence type="ECO:0000256" key="5">
    <source>
        <dbReference type="ARBA" id="ARBA00023136"/>
    </source>
</evidence>
<dbReference type="GO" id="GO:0016020">
    <property type="term" value="C:membrane"/>
    <property type="evidence" value="ECO:0007669"/>
    <property type="project" value="UniProtKB-SubCell"/>
</dbReference>
<evidence type="ECO:0000256" key="1">
    <source>
        <dbReference type="ARBA" id="ARBA00004141"/>
    </source>
</evidence>
<keyword evidence="4 6" id="KW-1133">Transmembrane helix</keyword>
<comment type="subcellular location">
    <subcellularLocation>
        <location evidence="1 6">Membrane</location>
        <topology evidence="1 6">Multi-pass membrane protein</topology>
    </subcellularLocation>
</comment>
<evidence type="ECO:0000256" key="6">
    <source>
        <dbReference type="RuleBase" id="RU365065"/>
    </source>
</evidence>
<dbReference type="EMBL" id="HG792016">
    <property type="protein sequence ID" value="CDM32049.1"/>
    <property type="molecule type" value="Genomic_DNA"/>
</dbReference>
<dbReference type="GO" id="GO:0005381">
    <property type="term" value="F:iron ion transmembrane transporter activity"/>
    <property type="evidence" value="ECO:0007669"/>
    <property type="project" value="UniProtKB-UniRule"/>
</dbReference>
<sequence length="127" mass="14356">MIDRCNSSEYPILSRVGLRGFDLCVQILIQEGIEAEARGSFSSIEAAWQNLFEICSYVSTIVFSRPEQFKWPALISVIAVGLASLLYAIFVRIERGHLVHLPKCIAPERLQRSRERGLDRILSASNF</sequence>
<comment type="similarity">
    <text evidence="6">Belongs to the ferroportin (FP) (TC 2.A.100) family. SLC40A subfamily.</text>
</comment>
<evidence type="ECO:0000313" key="7">
    <source>
        <dbReference type="EMBL" id="CDM32049.1"/>
    </source>
</evidence>
<protein>
    <recommendedName>
        <fullName evidence="6">Solute carrier family 40 member</fullName>
    </recommendedName>
</protein>
<reference evidence="7" key="1">
    <citation type="journal article" date="2014" name="Nat. Commun.">
        <title>Multiple recent horizontal transfers of a large genomic region in cheese making fungi.</title>
        <authorList>
            <person name="Cheeseman K."/>
            <person name="Ropars J."/>
            <person name="Renault P."/>
            <person name="Dupont J."/>
            <person name="Gouzy J."/>
            <person name="Branca A."/>
            <person name="Abraham A.L."/>
            <person name="Ceppi M."/>
            <person name="Conseiller E."/>
            <person name="Debuchy R."/>
            <person name="Malagnac F."/>
            <person name="Goarin A."/>
            <person name="Silar P."/>
            <person name="Lacoste S."/>
            <person name="Sallet E."/>
            <person name="Bensimon A."/>
            <person name="Giraud T."/>
            <person name="Brygoo Y."/>
        </authorList>
    </citation>
    <scope>NUCLEOTIDE SEQUENCE [LARGE SCALE GENOMIC DNA]</scope>
    <source>
        <strain evidence="7">FM164</strain>
    </source>
</reference>
<dbReference type="Pfam" id="PF06963">
    <property type="entry name" value="FPN1"/>
    <property type="match status" value="1"/>
</dbReference>
<evidence type="ECO:0000256" key="4">
    <source>
        <dbReference type="ARBA" id="ARBA00022989"/>
    </source>
</evidence>
<dbReference type="PANTHER" id="PTHR11660:SF57">
    <property type="entry name" value="SOLUTE CARRIER FAMILY 40 MEMBER"/>
    <property type="match status" value="1"/>
</dbReference>
<keyword evidence="2 6" id="KW-0813">Transport</keyword>
<keyword evidence="8" id="KW-1185">Reference proteome</keyword>
<evidence type="ECO:0000256" key="2">
    <source>
        <dbReference type="ARBA" id="ARBA00022448"/>
    </source>
</evidence>
<proteinExistence type="inferred from homology"/>
<keyword evidence="5 6" id="KW-0472">Membrane</keyword>
<keyword evidence="3 6" id="KW-0812">Transmembrane</keyword>
<dbReference type="OrthoDB" id="648861at2759"/>
<name>W6QCX8_PENRF</name>
<dbReference type="Proteomes" id="UP000030686">
    <property type="component" value="Unassembled WGS sequence"/>
</dbReference>
<gene>
    <name evidence="7" type="ORF">PROQFM164_S02g002200</name>
</gene>
<feature type="transmembrane region" description="Helical" evidence="6">
    <location>
        <begin position="73"/>
        <end position="93"/>
    </location>
</feature>
<comment type="caution">
    <text evidence="6">Lacks conserved residue(s) required for the propagation of feature annotation.</text>
</comment>
<keyword evidence="6" id="KW-0406">Ion transport</keyword>
<dbReference type="PANTHER" id="PTHR11660">
    <property type="entry name" value="SOLUTE CARRIER FAMILY 40 MEMBER"/>
    <property type="match status" value="1"/>
</dbReference>
<evidence type="ECO:0000313" key="8">
    <source>
        <dbReference type="Proteomes" id="UP000030686"/>
    </source>
</evidence>
<accession>W6QCX8</accession>
<comment type="function">
    <text evidence="6">May be involved in iron transport and iron homeostasis.</text>
</comment>